<feature type="domain" description="AB hydrolase-1" evidence="2">
    <location>
        <begin position="9"/>
        <end position="224"/>
    </location>
</feature>
<reference evidence="3" key="1">
    <citation type="submission" date="2018-05" db="EMBL/GenBank/DDBJ databases">
        <authorList>
            <person name="Lanie J.A."/>
            <person name="Ng W.-L."/>
            <person name="Kazmierczak K.M."/>
            <person name="Andrzejewski T.M."/>
            <person name="Davidsen T.M."/>
            <person name="Wayne K.J."/>
            <person name="Tettelin H."/>
            <person name="Glass J.I."/>
            <person name="Rusch D."/>
            <person name="Podicherti R."/>
            <person name="Tsui H.-C.T."/>
            <person name="Winkler M.E."/>
        </authorList>
    </citation>
    <scope>NUCLEOTIDE SEQUENCE</scope>
</reference>
<dbReference type="PANTHER" id="PTHR43798:SF31">
    <property type="entry name" value="AB HYDROLASE SUPERFAMILY PROTEIN YCLE"/>
    <property type="match status" value="1"/>
</dbReference>
<dbReference type="AlphaFoldDB" id="A0A381N4D3"/>
<accession>A0A381N4D3</accession>
<protein>
    <recommendedName>
        <fullName evidence="2">AB hydrolase-1 domain-containing protein</fullName>
    </recommendedName>
</protein>
<dbReference type="InterPro" id="IPR000073">
    <property type="entry name" value="AB_hydrolase_1"/>
</dbReference>
<dbReference type="InterPro" id="IPR029058">
    <property type="entry name" value="AB_hydrolase_fold"/>
</dbReference>
<dbReference type="GO" id="GO:0016020">
    <property type="term" value="C:membrane"/>
    <property type="evidence" value="ECO:0007669"/>
    <property type="project" value="TreeGrafter"/>
</dbReference>
<organism evidence="3">
    <name type="scientific">marine metagenome</name>
    <dbReference type="NCBI Taxonomy" id="408172"/>
    <lineage>
        <taxon>unclassified sequences</taxon>
        <taxon>metagenomes</taxon>
        <taxon>ecological metagenomes</taxon>
    </lineage>
</organism>
<dbReference type="SUPFAM" id="SSF53474">
    <property type="entry name" value="alpha/beta-Hydrolases"/>
    <property type="match status" value="1"/>
</dbReference>
<name>A0A381N4D3_9ZZZZ</name>
<dbReference type="Pfam" id="PF12697">
    <property type="entry name" value="Abhydrolase_6"/>
    <property type="match status" value="1"/>
</dbReference>
<evidence type="ECO:0000259" key="2">
    <source>
        <dbReference type="Pfam" id="PF12697"/>
    </source>
</evidence>
<gene>
    <name evidence="3" type="ORF">METZ01_LOCUS2163</name>
</gene>
<dbReference type="InterPro" id="IPR050266">
    <property type="entry name" value="AB_hydrolase_sf"/>
</dbReference>
<dbReference type="Gene3D" id="3.40.50.1820">
    <property type="entry name" value="alpha/beta hydrolase"/>
    <property type="match status" value="1"/>
</dbReference>
<dbReference type="PRINTS" id="PR00111">
    <property type="entry name" value="ABHYDROLASE"/>
</dbReference>
<proteinExistence type="predicted"/>
<dbReference type="InterPro" id="IPR000639">
    <property type="entry name" value="Epox_hydrolase-like"/>
</dbReference>
<evidence type="ECO:0000256" key="1">
    <source>
        <dbReference type="ARBA" id="ARBA00022801"/>
    </source>
</evidence>
<keyword evidence="1" id="KW-0378">Hydrolase</keyword>
<dbReference type="PANTHER" id="PTHR43798">
    <property type="entry name" value="MONOACYLGLYCEROL LIPASE"/>
    <property type="match status" value="1"/>
</dbReference>
<sequence>MLGNPGEHAFLRALANSGWRVVAPSLPGFTGSSETKGLRNLHDWVVAASELIDVAGVTGTPIVASSVGAMVALELAAIRPEAFDAMVLIAPYGLWDPEDPVADPFATTLTNQRRMLTADPAASASFFDDAEDMPADLLVEHGVDRYLTRTASAQLIWPIPEFGISERIHLVKNSVTLVHGAMDEIIPPSYLDKWAQILPNVVSTHLVEQAGHHAEFDQPEEVAAIVKSALS</sequence>
<dbReference type="PRINTS" id="PR00412">
    <property type="entry name" value="EPOXHYDRLASE"/>
</dbReference>
<dbReference type="EMBL" id="UINC01000111">
    <property type="protein sequence ID" value="SUZ49309.1"/>
    <property type="molecule type" value="Genomic_DNA"/>
</dbReference>
<dbReference type="GO" id="GO:0016787">
    <property type="term" value="F:hydrolase activity"/>
    <property type="evidence" value="ECO:0007669"/>
    <property type="project" value="UniProtKB-KW"/>
</dbReference>
<evidence type="ECO:0000313" key="3">
    <source>
        <dbReference type="EMBL" id="SUZ49309.1"/>
    </source>
</evidence>